<dbReference type="RefSeq" id="WP_268923312.1">
    <property type="nucleotide sequence ID" value="NZ_JAPTGC010000009.1"/>
</dbReference>
<dbReference type="NCBIfam" id="TIGR03264">
    <property type="entry name" value="met_CoM_red_C"/>
    <property type="match status" value="1"/>
</dbReference>
<evidence type="ECO:0000256" key="1">
    <source>
        <dbReference type="ARBA" id="ARBA00022994"/>
    </source>
</evidence>
<evidence type="ECO:0000313" key="3">
    <source>
        <dbReference type="EMBL" id="MCZ0863051.1"/>
    </source>
</evidence>
<evidence type="ECO:0000313" key="4">
    <source>
        <dbReference type="Proteomes" id="UP001141336"/>
    </source>
</evidence>
<dbReference type="PIRSF" id="PIRSF003137">
    <property type="entry name" value="McrC"/>
    <property type="match status" value="1"/>
</dbReference>
<organism evidence="3 4">
    <name type="scientific">Methanocorpusculum vombati</name>
    <dbReference type="NCBI Taxonomy" id="3002864"/>
    <lineage>
        <taxon>Archaea</taxon>
        <taxon>Methanobacteriati</taxon>
        <taxon>Methanobacteriota</taxon>
        <taxon>Stenosarchaea group</taxon>
        <taxon>Methanomicrobia</taxon>
        <taxon>Methanomicrobiales</taxon>
        <taxon>Methanocorpusculaceae</taxon>
        <taxon>Methanocorpusculum</taxon>
    </lineage>
</organism>
<evidence type="ECO:0000256" key="2">
    <source>
        <dbReference type="ARBA" id="ARBA00025920"/>
    </source>
</evidence>
<proteinExistence type="predicted"/>
<dbReference type="InterPro" id="IPR007687">
    <property type="entry name" value="Me_CoM_Rdtase_prot-C"/>
</dbReference>
<dbReference type="EMBL" id="JAPTGC010000009">
    <property type="protein sequence ID" value="MCZ0863051.1"/>
    <property type="molecule type" value="Genomic_DNA"/>
</dbReference>
<protein>
    <submittedName>
        <fullName evidence="3">Methyl-coenzyme M reductase I operon protein C</fullName>
    </submittedName>
</protein>
<dbReference type="Pfam" id="PF04609">
    <property type="entry name" value="MCR_C"/>
    <property type="match status" value="1"/>
</dbReference>
<sequence>MPLGRVTQLVDCRQSMGMGKGGSLAQRGTISECKNPDVIIVGMSPGRRHITKPVCDITSALRQQGIEYSVSTLVLNAGSGVPPDAEIGGVALGSNFGILDREIEQIERHKVAVLHHGNIRSHVIHKSRKILQECNVNAVVVCQAPVDFEDFAREGVKTAYVMPKPDKIRTKGTVMGIVTGITRGQTPSRVAMADVIHEVLRIIKNPEMGVHETHESSVSGTYTLR</sequence>
<accession>A0ABT4IMS0</accession>
<dbReference type="Proteomes" id="UP001141336">
    <property type="component" value="Unassembled WGS sequence"/>
</dbReference>
<gene>
    <name evidence="3" type="primary">mcrC</name>
    <name evidence="3" type="ORF">O0S09_07290</name>
</gene>
<reference evidence="3" key="1">
    <citation type="submission" date="2022-12" db="EMBL/GenBank/DDBJ databases">
        <title>Isolation and characterisation of novel Methanocorpusculum spp. from native Australian herbivores indicates the genus is ancestrally host-associated.</title>
        <authorList>
            <person name="Volmer J.G."/>
            <person name="Soo R.M."/>
            <person name="Evans P.N."/>
            <person name="Hoedt E.C."/>
            <person name="Astorga Alsina A.L."/>
            <person name="Woodcroft B.J."/>
            <person name="Tyson G.W."/>
            <person name="Hugenholtz P."/>
            <person name="Morrison M."/>
        </authorList>
    </citation>
    <scope>NUCLEOTIDE SEQUENCE</scope>
    <source>
        <strain evidence="3">CW153</strain>
    </source>
</reference>
<dbReference type="InterPro" id="IPR026327">
    <property type="entry name" value="Me_CoM_Rdtase_prot-C-like"/>
</dbReference>
<keyword evidence="1" id="KW-0484">Methanogenesis</keyword>
<keyword evidence="4" id="KW-1185">Reference proteome</keyword>
<comment type="subunit">
    <text evidence="2">MCR is composed of three subunits: alpha, beta, and gamma. The function of proteins C and D is not known.</text>
</comment>
<comment type="caution">
    <text evidence="3">The sequence shown here is derived from an EMBL/GenBank/DDBJ whole genome shotgun (WGS) entry which is preliminary data.</text>
</comment>
<name>A0ABT4IMS0_9EURY</name>